<evidence type="ECO:0000256" key="2">
    <source>
        <dbReference type="ARBA" id="ARBA00022490"/>
    </source>
</evidence>
<dbReference type="GO" id="GO:0005930">
    <property type="term" value="C:axoneme"/>
    <property type="evidence" value="ECO:0007669"/>
    <property type="project" value="UniProtKB-SubCell"/>
</dbReference>
<comment type="similarity">
    <text evidence="1 3">Belongs to the tektin family.</text>
</comment>
<evidence type="ECO:0000256" key="3">
    <source>
        <dbReference type="RuleBase" id="RU367040"/>
    </source>
</evidence>
<evidence type="ECO:0000256" key="1">
    <source>
        <dbReference type="ARBA" id="ARBA00007209"/>
    </source>
</evidence>
<dbReference type="InterPro" id="IPR048256">
    <property type="entry name" value="Tektin-like"/>
</dbReference>
<feature type="non-terminal residue" evidence="4">
    <location>
        <position position="1"/>
    </location>
</feature>
<organism evidence="4">
    <name type="scientific">Arion vulgaris</name>
    <dbReference type="NCBI Taxonomy" id="1028688"/>
    <lineage>
        <taxon>Eukaryota</taxon>
        <taxon>Metazoa</taxon>
        <taxon>Spiralia</taxon>
        <taxon>Lophotrochozoa</taxon>
        <taxon>Mollusca</taxon>
        <taxon>Gastropoda</taxon>
        <taxon>Heterobranchia</taxon>
        <taxon>Euthyneura</taxon>
        <taxon>Panpulmonata</taxon>
        <taxon>Eupulmonata</taxon>
        <taxon>Stylommatophora</taxon>
        <taxon>Helicina</taxon>
        <taxon>Arionoidea</taxon>
        <taxon>Arionidae</taxon>
        <taxon>Arion</taxon>
    </lineage>
</organism>
<protein>
    <recommendedName>
        <fullName evidence="3">Tektin</fullName>
    </recommendedName>
</protein>
<dbReference type="GO" id="GO:0015630">
    <property type="term" value="C:microtubule cytoskeleton"/>
    <property type="evidence" value="ECO:0007669"/>
    <property type="project" value="UniProtKB-UniRule"/>
</dbReference>
<keyword evidence="3" id="KW-0966">Cell projection</keyword>
<sequence length="88" mass="10045">LEWLKKNTEEEIAEAQNDIRGIEESIKYKNKCTMKAETRLINRSYHANVEKCCDAVHFGLVDEAYQLGATTKALEEKLHQAQHALDGL</sequence>
<dbReference type="InterPro" id="IPR000435">
    <property type="entry name" value="Tektins"/>
</dbReference>
<reference evidence="4" key="1">
    <citation type="submission" date="2014-12" db="EMBL/GenBank/DDBJ databases">
        <title>Insight into the proteome of Arion vulgaris.</title>
        <authorList>
            <person name="Aradska J."/>
            <person name="Bulat T."/>
            <person name="Smidak R."/>
            <person name="Sarate P."/>
            <person name="Gangsoo J."/>
            <person name="Sialana F."/>
            <person name="Bilban M."/>
            <person name="Lubec G."/>
        </authorList>
    </citation>
    <scope>NUCLEOTIDE SEQUENCE</scope>
    <source>
        <tissue evidence="4">Skin</tissue>
    </source>
</reference>
<dbReference type="Pfam" id="PF03148">
    <property type="entry name" value="Tektin"/>
    <property type="match status" value="1"/>
</dbReference>
<dbReference type="PANTHER" id="PTHR19960">
    <property type="entry name" value="TEKTIN"/>
    <property type="match status" value="1"/>
</dbReference>
<dbReference type="PANTHER" id="PTHR19960:SF7">
    <property type="entry name" value="TEKTIN"/>
    <property type="match status" value="1"/>
</dbReference>
<gene>
    <name evidence="4" type="primary">ORF30038</name>
</gene>
<accession>A0A0B6YPJ5</accession>
<proteinExistence type="inferred from homology"/>
<evidence type="ECO:0000313" key="4">
    <source>
        <dbReference type="EMBL" id="CEK57385.1"/>
    </source>
</evidence>
<comment type="subcellular location">
    <subcellularLocation>
        <location evidence="3">Cytoplasm</location>
        <location evidence="3">Cytoskeleton</location>
        <location evidence="3">Cilium axoneme</location>
    </subcellularLocation>
</comment>
<name>A0A0B6YPJ5_9EUPU</name>
<dbReference type="GO" id="GO:0060271">
    <property type="term" value="P:cilium assembly"/>
    <property type="evidence" value="ECO:0007669"/>
    <property type="project" value="UniProtKB-UniRule"/>
</dbReference>
<dbReference type="GO" id="GO:0005634">
    <property type="term" value="C:nucleus"/>
    <property type="evidence" value="ECO:0007669"/>
    <property type="project" value="TreeGrafter"/>
</dbReference>
<keyword evidence="3" id="KW-0282">Flagellum</keyword>
<dbReference type="PRINTS" id="PR00511">
    <property type="entry name" value="TEKTIN"/>
</dbReference>
<dbReference type="GO" id="GO:0060294">
    <property type="term" value="P:cilium movement involved in cell motility"/>
    <property type="evidence" value="ECO:0007669"/>
    <property type="project" value="UniProtKB-UniRule"/>
</dbReference>
<keyword evidence="2" id="KW-0963">Cytoplasm</keyword>
<dbReference type="AlphaFoldDB" id="A0A0B6YPJ5"/>
<keyword evidence="3" id="KW-0969">Cilium</keyword>
<dbReference type="EMBL" id="HACG01010520">
    <property type="protein sequence ID" value="CEK57385.1"/>
    <property type="molecule type" value="Transcribed_RNA"/>
</dbReference>
<feature type="non-terminal residue" evidence="4">
    <location>
        <position position="88"/>
    </location>
</feature>